<dbReference type="Gene3D" id="3.90.640.10">
    <property type="entry name" value="Actin, Chain A, domain 4"/>
    <property type="match status" value="1"/>
</dbReference>
<protein>
    <submittedName>
        <fullName evidence="9">Actin binding protein, putative</fullName>
    </submittedName>
</protein>
<reference evidence="9 10" key="1">
    <citation type="journal article" date="2005" name="Science">
        <title>The genome of the basidiomycetous yeast and human pathogen Cryptococcus neoformans.</title>
        <authorList>
            <person name="Loftus B.J."/>
            <person name="Fung E."/>
            <person name="Roncaglia P."/>
            <person name="Rowley D."/>
            <person name="Amedeo P."/>
            <person name="Bruno D."/>
            <person name="Vamathevan J."/>
            <person name="Miranda M."/>
            <person name="Anderson I.J."/>
            <person name="Fraser J.A."/>
            <person name="Allen J.E."/>
            <person name="Bosdet I.E."/>
            <person name="Brent M.R."/>
            <person name="Chiu R."/>
            <person name="Doering T.L."/>
            <person name="Donlin M.J."/>
            <person name="D'Souza C.A."/>
            <person name="Fox D.S."/>
            <person name="Grinberg V."/>
            <person name="Fu J."/>
            <person name="Fukushima M."/>
            <person name="Haas B.J."/>
            <person name="Huang J.C."/>
            <person name="Janbon G."/>
            <person name="Jones S.J."/>
            <person name="Koo H.L."/>
            <person name="Krzywinski M.I."/>
            <person name="Kwon-Chung J.K."/>
            <person name="Lengeler K.B."/>
            <person name="Maiti R."/>
            <person name="Marra M.A."/>
            <person name="Marra R.E."/>
            <person name="Mathewson C.A."/>
            <person name="Mitchell T.G."/>
            <person name="Pertea M."/>
            <person name="Riggs F.R."/>
            <person name="Salzberg S.L."/>
            <person name="Schein J.E."/>
            <person name="Shvartsbeyn A."/>
            <person name="Shin H."/>
            <person name="Shumway M."/>
            <person name="Specht C.A."/>
            <person name="Suh B.B."/>
            <person name="Tenney A."/>
            <person name="Utterback T.R."/>
            <person name="Wickes B.L."/>
            <person name="Wortman J.R."/>
            <person name="Wye N.H."/>
            <person name="Kronstad J.W."/>
            <person name="Lodge J.K."/>
            <person name="Heitman J."/>
            <person name="Davis R.W."/>
            <person name="Fraser C.M."/>
            <person name="Hyman R.W."/>
        </authorList>
    </citation>
    <scope>NUCLEOTIDE SEQUENCE [LARGE SCALE GENOMIC DNA]</scope>
    <source>
        <strain evidence="10">JEC21 / ATCC MYA-565</strain>
    </source>
</reference>
<evidence type="ECO:0000313" key="10">
    <source>
        <dbReference type="Proteomes" id="UP000002149"/>
    </source>
</evidence>
<dbReference type="GO" id="GO:0044396">
    <property type="term" value="P:actin cortical patch organization"/>
    <property type="evidence" value="ECO:0007669"/>
    <property type="project" value="EnsemblFungi"/>
</dbReference>
<dbReference type="InterPro" id="IPR043129">
    <property type="entry name" value="ATPase_NBD"/>
</dbReference>
<dbReference type="eggNOG" id="KOG0678">
    <property type="taxonomic scope" value="Eukaryota"/>
</dbReference>
<evidence type="ECO:0000256" key="5">
    <source>
        <dbReference type="ARBA" id="ARBA00022840"/>
    </source>
</evidence>
<keyword evidence="4" id="KW-0547">Nucleotide-binding</keyword>
<keyword evidence="5" id="KW-0067">ATP-binding</keyword>
<name>Q5KHV9_CRYD1</name>
<gene>
    <name evidence="9" type="ordered locus">CND05140</name>
</gene>
<dbReference type="GO" id="GO:0005524">
    <property type="term" value="F:ATP binding"/>
    <property type="evidence" value="ECO:0007669"/>
    <property type="project" value="UniProtKB-KW"/>
</dbReference>
<dbReference type="GO" id="GO:0034314">
    <property type="term" value="P:Arp2/3 complex-mediated actin nucleation"/>
    <property type="evidence" value="ECO:0000318"/>
    <property type="project" value="GO_Central"/>
</dbReference>
<dbReference type="FunCoup" id="Q5KHV9">
    <property type="interactions" value="222"/>
</dbReference>
<dbReference type="GO" id="GO:0051015">
    <property type="term" value="F:actin filament binding"/>
    <property type="evidence" value="ECO:0007669"/>
    <property type="project" value="EnsemblFungi"/>
</dbReference>
<dbReference type="GO" id="GO:0032153">
    <property type="term" value="C:cell division site"/>
    <property type="evidence" value="ECO:0007669"/>
    <property type="project" value="EnsemblFungi"/>
</dbReference>
<evidence type="ECO:0000313" key="9">
    <source>
        <dbReference type="EMBL" id="AAW43194.1"/>
    </source>
</evidence>
<dbReference type="HOGENOM" id="CLU_027965_3_0_1"/>
<dbReference type="PANTHER" id="PTHR11937">
    <property type="entry name" value="ACTIN"/>
    <property type="match status" value="1"/>
</dbReference>
<dbReference type="SUPFAM" id="SSF53067">
    <property type="entry name" value="Actin-like ATPase domain"/>
    <property type="match status" value="2"/>
</dbReference>
<evidence type="ECO:0000256" key="8">
    <source>
        <dbReference type="SAM" id="MobiDB-lite"/>
    </source>
</evidence>
<dbReference type="InterPro" id="IPR020902">
    <property type="entry name" value="Actin/actin-like_CS"/>
</dbReference>
<dbReference type="Proteomes" id="UP000002149">
    <property type="component" value="Chromosome 4"/>
</dbReference>
<dbReference type="EMBL" id="AE017344">
    <property type="protein sequence ID" value="AAW43194.1"/>
    <property type="molecule type" value="Genomic_DNA"/>
</dbReference>
<dbReference type="FunFam" id="3.90.640.10:FF:000006">
    <property type="entry name" value="Actin-related protein 3 (ARP3)"/>
    <property type="match status" value="1"/>
</dbReference>
<organism evidence="9 10">
    <name type="scientific">Cryptococcus deneoformans (strain JEC21 / ATCC MYA-565)</name>
    <name type="common">Cryptococcus neoformans var. neoformans serotype D</name>
    <dbReference type="NCBI Taxonomy" id="214684"/>
    <lineage>
        <taxon>Eukaryota</taxon>
        <taxon>Fungi</taxon>
        <taxon>Dikarya</taxon>
        <taxon>Basidiomycota</taxon>
        <taxon>Agaricomycotina</taxon>
        <taxon>Tremellomycetes</taxon>
        <taxon>Tremellales</taxon>
        <taxon>Cryptococcaceae</taxon>
        <taxon>Cryptococcus</taxon>
        <taxon>Cryptococcus neoformans species complex</taxon>
    </lineage>
</organism>
<dbReference type="GO" id="GO:0030479">
    <property type="term" value="C:actin cortical patch"/>
    <property type="evidence" value="ECO:0000318"/>
    <property type="project" value="GO_Central"/>
</dbReference>
<dbReference type="SMART" id="SM00268">
    <property type="entry name" value="ACTIN"/>
    <property type="match status" value="1"/>
</dbReference>
<evidence type="ECO:0000256" key="1">
    <source>
        <dbReference type="ARBA" id="ARBA00004245"/>
    </source>
</evidence>
<feature type="region of interest" description="Disordered" evidence="8">
    <location>
        <begin position="39"/>
        <end position="66"/>
    </location>
</feature>
<dbReference type="OrthoDB" id="421448at2759"/>
<comment type="subcellular location">
    <subcellularLocation>
        <location evidence="1">Cytoplasm</location>
        <location evidence="1">Cytoskeleton</location>
    </subcellularLocation>
</comment>
<accession>Q5KHV9</accession>
<comment type="similarity">
    <text evidence="2">Belongs to the actin family. ARP3 subfamily.</text>
</comment>
<dbReference type="PROSITE" id="PS01132">
    <property type="entry name" value="ACTINS_ACT_LIKE"/>
    <property type="match status" value="1"/>
</dbReference>
<dbReference type="Gene3D" id="3.30.420.40">
    <property type="match status" value="2"/>
</dbReference>
<dbReference type="AlphaFoldDB" id="Q5KHV9"/>
<dbReference type="KEGG" id="cne:CND05140"/>
<dbReference type="GO" id="GO:0030041">
    <property type="term" value="P:actin filament polymerization"/>
    <property type="evidence" value="ECO:0007669"/>
    <property type="project" value="EnsemblFungi"/>
</dbReference>
<keyword evidence="6" id="KW-0009">Actin-binding</keyword>
<dbReference type="Pfam" id="PF00022">
    <property type="entry name" value="Actin"/>
    <property type="match status" value="1"/>
</dbReference>
<dbReference type="GO" id="GO:0051285">
    <property type="term" value="C:cell cortex of cell tip"/>
    <property type="evidence" value="ECO:0007669"/>
    <property type="project" value="EnsemblFungi"/>
</dbReference>
<dbReference type="VEuPathDB" id="FungiDB:CND05140"/>
<dbReference type="InParanoid" id="Q5KHV9"/>
<evidence type="ECO:0000256" key="4">
    <source>
        <dbReference type="ARBA" id="ARBA00022741"/>
    </source>
</evidence>
<dbReference type="OMA" id="GIHYPIR"/>
<sequence>MSRQPPLVIDNGTGYTKMGFAGNSEPSFVFPTVIATHQSGGSGASSSSTGGAGRAPPPIAGKPSHLASKRGIEDLDFFIGDEAVANSKTYSLHYPIRHGMIENWDHMERLWEQSIFKYLRAEPEDHYVLLTEPPLNPPENRENTAEIMFESFNVQGLYIAVQAVLALAASWTSSKVTERTLTGVVIDSGDGVTHTIPLAEGYVIGSSIKHIPIAGRDITYFVQQLLRDRGESAHIPPEDQLRVAEKIKEDYTYVCQDIVKEFKKYDSDPYKYFARFAGEHSVTGRKYDIDIGYERFLAPEIFFNPEIYSSDFLTPLPEVVDTVIQTSPIDVRRGLYKNIVLSGGSTMFKDFGKRLQRDVKGIVDGRIAGSEEKSGSLMKSSGVEVNVISHKRQRYAVWYGGSLMASTPEFFNVSHSREDYQEYGPSLVRRFSVFGSAT</sequence>
<dbReference type="PaxDb" id="214684-Q5KHV9"/>
<dbReference type="FunFam" id="3.30.420.40:FF:000029">
    <property type="entry name" value="Actin-related protein 3"/>
    <property type="match status" value="1"/>
</dbReference>
<evidence type="ECO:0000256" key="3">
    <source>
        <dbReference type="ARBA" id="ARBA00022490"/>
    </source>
</evidence>
<dbReference type="RefSeq" id="XP_570501.1">
    <property type="nucleotide sequence ID" value="XM_570501.2"/>
</dbReference>
<evidence type="ECO:0000256" key="7">
    <source>
        <dbReference type="ARBA" id="ARBA00023212"/>
    </source>
</evidence>
<dbReference type="GO" id="GO:0005885">
    <property type="term" value="C:Arp2/3 protein complex"/>
    <property type="evidence" value="ECO:0000318"/>
    <property type="project" value="GO_Central"/>
</dbReference>
<dbReference type="InterPro" id="IPR004000">
    <property type="entry name" value="Actin"/>
</dbReference>
<keyword evidence="7" id="KW-0206">Cytoskeleton</keyword>
<dbReference type="STRING" id="214684.Q5KHV9"/>
<evidence type="ECO:0000256" key="2">
    <source>
        <dbReference type="ARBA" id="ARBA00006681"/>
    </source>
</evidence>
<dbReference type="GeneID" id="3256920"/>
<keyword evidence="3" id="KW-0963">Cytoplasm</keyword>
<accession>Q55UI8</accession>
<dbReference type="CDD" id="cd10221">
    <property type="entry name" value="ASKHA_NBD_Arp3-like"/>
    <property type="match status" value="1"/>
</dbReference>
<evidence type="ECO:0000256" key="6">
    <source>
        <dbReference type="ARBA" id="ARBA00023203"/>
    </source>
</evidence>
<proteinExistence type="inferred from homology"/>
<keyword evidence="10" id="KW-1185">Reference proteome</keyword>